<dbReference type="InterPro" id="IPR020103">
    <property type="entry name" value="PsdUridine_synth_cat_dom_sf"/>
</dbReference>
<reference evidence="2 3" key="1">
    <citation type="submission" date="2018-10" db="EMBL/GenBank/DDBJ databases">
        <title>Genomic Encyclopedia of Type Strains, Phase IV (KMG-IV): sequencing the most valuable type-strain genomes for metagenomic binning, comparative biology and taxonomic classification.</title>
        <authorList>
            <person name="Goeker M."/>
        </authorList>
    </citation>
    <scope>NUCLEOTIDE SEQUENCE [LARGE SCALE GENOMIC DNA]</scope>
    <source>
        <strain evidence="2 3">DSM 25080</strain>
    </source>
</reference>
<dbReference type="AlphaFoldDB" id="A0A3M0A536"/>
<sequence length="304" mass="34484">MKSNSETATKSIINGVQASRVFLPHHGSGLVVDFLAERFPNVSRAEWLDRIARGLVLNSARVPILVDQLFEPQLELLYYREVHKEPTIPLDLNIVFETEHCLIVNKPSFLPVNPGGQFITETVVGRLVARGYSSELTAVHQLDRLTEGLVLLCKRAADRDRYHRLFRDGLIRKRYEALSIYAPESSAGHIVHHRSKLVRGEPSFCWREDEGEANSYSRIQFLGPLDDAYRFELEPVTGKTHQLRVHMAALGHPIMNDPFYPKLREKKPDQLTAPLKLKARALSFEDPVDGQTISCDIGVIESER</sequence>
<name>A0A3M0A536_9GAMM</name>
<evidence type="ECO:0000259" key="1">
    <source>
        <dbReference type="Pfam" id="PF00849"/>
    </source>
</evidence>
<gene>
    <name evidence="2" type="ORF">DFR27_1516</name>
</gene>
<feature type="domain" description="Pseudouridine synthase RsuA/RluA-like" evidence="1">
    <location>
        <begin position="101"/>
        <end position="249"/>
    </location>
</feature>
<dbReference type="InterPro" id="IPR050188">
    <property type="entry name" value="RluA_PseudoU_synthase"/>
</dbReference>
<dbReference type="GO" id="GO:0000455">
    <property type="term" value="P:enzyme-directed rRNA pseudouridine synthesis"/>
    <property type="evidence" value="ECO:0007669"/>
    <property type="project" value="TreeGrafter"/>
</dbReference>
<dbReference type="GO" id="GO:0140098">
    <property type="term" value="F:catalytic activity, acting on RNA"/>
    <property type="evidence" value="ECO:0007669"/>
    <property type="project" value="UniProtKB-ARBA"/>
</dbReference>
<dbReference type="SUPFAM" id="SSF55120">
    <property type="entry name" value="Pseudouridine synthase"/>
    <property type="match status" value="1"/>
</dbReference>
<proteinExistence type="predicted"/>
<dbReference type="Gene3D" id="3.30.2350.10">
    <property type="entry name" value="Pseudouridine synthase"/>
    <property type="match status" value="1"/>
</dbReference>
<dbReference type="Pfam" id="PF00849">
    <property type="entry name" value="PseudoU_synth_2"/>
    <property type="match status" value="1"/>
</dbReference>
<dbReference type="EMBL" id="REFJ01000003">
    <property type="protein sequence ID" value="RMA80153.1"/>
    <property type="molecule type" value="Genomic_DNA"/>
</dbReference>
<comment type="caution">
    <text evidence="2">The sequence shown here is derived from an EMBL/GenBank/DDBJ whole genome shotgun (WGS) entry which is preliminary data.</text>
</comment>
<dbReference type="GO" id="GO:0003723">
    <property type="term" value="F:RNA binding"/>
    <property type="evidence" value="ECO:0007669"/>
    <property type="project" value="InterPro"/>
</dbReference>
<organism evidence="2 3">
    <name type="scientific">Umboniibacter marinipuniceus</name>
    <dbReference type="NCBI Taxonomy" id="569599"/>
    <lineage>
        <taxon>Bacteria</taxon>
        <taxon>Pseudomonadati</taxon>
        <taxon>Pseudomonadota</taxon>
        <taxon>Gammaproteobacteria</taxon>
        <taxon>Cellvibrionales</taxon>
        <taxon>Cellvibrionaceae</taxon>
        <taxon>Umboniibacter</taxon>
    </lineage>
</organism>
<dbReference type="Proteomes" id="UP000267187">
    <property type="component" value="Unassembled WGS sequence"/>
</dbReference>
<dbReference type="PANTHER" id="PTHR21600:SF84">
    <property type="entry name" value="PSEUDOURIDINE SYNTHASE RSUA_RLUA-LIKE DOMAIN-CONTAINING PROTEIN"/>
    <property type="match status" value="1"/>
</dbReference>
<dbReference type="GO" id="GO:0009982">
    <property type="term" value="F:pseudouridine synthase activity"/>
    <property type="evidence" value="ECO:0007669"/>
    <property type="project" value="InterPro"/>
</dbReference>
<evidence type="ECO:0000313" key="2">
    <source>
        <dbReference type="EMBL" id="RMA80153.1"/>
    </source>
</evidence>
<dbReference type="PANTHER" id="PTHR21600">
    <property type="entry name" value="MITOCHONDRIAL RNA PSEUDOURIDINE SYNTHASE"/>
    <property type="match status" value="1"/>
</dbReference>
<dbReference type="OrthoDB" id="9785808at2"/>
<evidence type="ECO:0000313" key="3">
    <source>
        <dbReference type="Proteomes" id="UP000267187"/>
    </source>
</evidence>
<protein>
    <submittedName>
        <fullName evidence="2">tRNA pseudouridine32 synthase/23S rRNA pseudouridine746 synthase</fullName>
    </submittedName>
</protein>
<dbReference type="RefSeq" id="WP_121876834.1">
    <property type="nucleotide sequence ID" value="NZ_REFJ01000003.1"/>
</dbReference>
<keyword evidence="3" id="KW-1185">Reference proteome</keyword>
<dbReference type="InterPro" id="IPR006145">
    <property type="entry name" value="PsdUridine_synth_RsuA/RluA"/>
</dbReference>
<accession>A0A3M0A536</accession>